<proteinExistence type="predicted"/>
<protein>
    <recommendedName>
        <fullName evidence="2">VTT domain-containing protein</fullName>
    </recommendedName>
</protein>
<name>A0A1F5XZE9_9BACT</name>
<comment type="caution">
    <text evidence="3">The sequence shown here is derived from an EMBL/GenBank/DDBJ whole genome shotgun (WGS) entry which is preliminary data.</text>
</comment>
<feature type="transmembrane region" description="Helical" evidence="1">
    <location>
        <begin position="41"/>
        <end position="59"/>
    </location>
</feature>
<dbReference type="STRING" id="1798364.A3G54_01340"/>
<organism evidence="3 4">
    <name type="scientific">Candidatus Giovannonibacteria bacterium RIFCSPLOWO2_12_FULL_44_15</name>
    <dbReference type="NCBI Taxonomy" id="1798364"/>
    <lineage>
        <taxon>Bacteria</taxon>
        <taxon>Candidatus Giovannoniibacteriota</taxon>
    </lineage>
</organism>
<dbReference type="Pfam" id="PF09335">
    <property type="entry name" value="VTT_dom"/>
    <property type="match status" value="1"/>
</dbReference>
<feature type="transmembrane region" description="Helical" evidence="1">
    <location>
        <begin position="126"/>
        <end position="146"/>
    </location>
</feature>
<keyword evidence="1" id="KW-1133">Transmembrane helix</keyword>
<reference evidence="3 4" key="1">
    <citation type="journal article" date="2016" name="Nat. Commun.">
        <title>Thousands of microbial genomes shed light on interconnected biogeochemical processes in an aquifer system.</title>
        <authorList>
            <person name="Anantharaman K."/>
            <person name="Brown C.T."/>
            <person name="Hug L.A."/>
            <person name="Sharon I."/>
            <person name="Castelle C.J."/>
            <person name="Probst A.J."/>
            <person name="Thomas B.C."/>
            <person name="Singh A."/>
            <person name="Wilkins M.J."/>
            <person name="Karaoz U."/>
            <person name="Brodie E.L."/>
            <person name="Williams K.H."/>
            <person name="Hubbard S.S."/>
            <person name="Banfield J.F."/>
        </authorList>
    </citation>
    <scope>NUCLEOTIDE SEQUENCE [LARGE SCALE GENOMIC DNA]</scope>
</reference>
<accession>A0A1F5XZE9</accession>
<feature type="transmembrane region" description="Helical" evidence="1">
    <location>
        <begin position="153"/>
        <end position="174"/>
    </location>
</feature>
<keyword evidence="1" id="KW-0812">Transmembrane</keyword>
<gene>
    <name evidence="3" type="ORF">A3G54_01340</name>
</gene>
<feature type="domain" description="VTT" evidence="2">
    <location>
        <begin position="65"/>
        <end position="176"/>
    </location>
</feature>
<sequence length="217" mass="24430">MILLLFIALIVVFWIWGYISRDGIIYKLVEIIQKNDSNNNVFLSLGIFWLFAVASVLLGPFTSAPLVPIALILWGNWVTFWILLSGWITGGMISYSIGRHLGHSIVARIITQEKIKTWDEFISSRMTFLFALLFRLAMPAETGYIFGLARYSFIKYMIITAFVEILTAVALIFSGEALIDQNFVGFISWVAIIVILIGATAYILANRARKHAPSDKS</sequence>
<dbReference type="AlphaFoldDB" id="A0A1F5XZE9"/>
<dbReference type="InterPro" id="IPR032816">
    <property type="entry name" value="VTT_dom"/>
</dbReference>
<evidence type="ECO:0000313" key="3">
    <source>
        <dbReference type="EMBL" id="OGF93232.1"/>
    </source>
</evidence>
<dbReference type="Proteomes" id="UP000178894">
    <property type="component" value="Unassembled WGS sequence"/>
</dbReference>
<evidence type="ECO:0000256" key="1">
    <source>
        <dbReference type="SAM" id="Phobius"/>
    </source>
</evidence>
<feature type="transmembrane region" description="Helical" evidence="1">
    <location>
        <begin position="186"/>
        <end position="205"/>
    </location>
</feature>
<evidence type="ECO:0000313" key="4">
    <source>
        <dbReference type="Proteomes" id="UP000178894"/>
    </source>
</evidence>
<keyword evidence="1" id="KW-0472">Membrane</keyword>
<dbReference type="EMBL" id="MFIQ01000026">
    <property type="protein sequence ID" value="OGF93232.1"/>
    <property type="molecule type" value="Genomic_DNA"/>
</dbReference>
<evidence type="ECO:0000259" key="2">
    <source>
        <dbReference type="Pfam" id="PF09335"/>
    </source>
</evidence>